<protein>
    <submittedName>
        <fullName evidence="8">Putative efflux protein, MATE family</fullName>
    </submittedName>
</protein>
<keyword evidence="5 7" id="KW-1133">Transmembrane helix</keyword>
<dbReference type="PIRSF" id="PIRSF006603">
    <property type="entry name" value="DinF"/>
    <property type="match status" value="1"/>
</dbReference>
<feature type="transmembrane region" description="Helical" evidence="7">
    <location>
        <begin position="196"/>
        <end position="220"/>
    </location>
</feature>
<evidence type="ECO:0000256" key="4">
    <source>
        <dbReference type="ARBA" id="ARBA00022692"/>
    </source>
</evidence>
<dbReference type="InterPro" id="IPR052031">
    <property type="entry name" value="Membrane_Transporter-Flippase"/>
</dbReference>
<feature type="transmembrane region" description="Helical" evidence="7">
    <location>
        <begin position="27"/>
        <end position="47"/>
    </location>
</feature>
<organism evidence="8 9">
    <name type="scientific">Pseudidiomarina planktonica</name>
    <dbReference type="NCBI Taxonomy" id="1323738"/>
    <lineage>
        <taxon>Bacteria</taxon>
        <taxon>Pseudomonadati</taxon>
        <taxon>Pseudomonadota</taxon>
        <taxon>Gammaproteobacteria</taxon>
        <taxon>Alteromonadales</taxon>
        <taxon>Idiomarinaceae</taxon>
        <taxon>Pseudidiomarina</taxon>
    </lineage>
</organism>
<feature type="transmembrane region" description="Helical" evidence="7">
    <location>
        <begin position="287"/>
        <end position="305"/>
    </location>
</feature>
<dbReference type="RefSeq" id="WP_086434701.1">
    <property type="nucleotide sequence ID" value="NZ_FXWH01000001.1"/>
</dbReference>
<gene>
    <name evidence="8" type="ORF">SAMN06297229_1669</name>
</gene>
<feature type="transmembrane region" description="Helical" evidence="7">
    <location>
        <begin position="170"/>
        <end position="190"/>
    </location>
</feature>
<reference evidence="9" key="1">
    <citation type="submission" date="2017-04" db="EMBL/GenBank/DDBJ databases">
        <authorList>
            <person name="Varghese N."/>
            <person name="Submissions S."/>
        </authorList>
    </citation>
    <scope>NUCLEOTIDE SEQUENCE [LARGE SCALE GENOMIC DNA]</scope>
</reference>
<dbReference type="PANTHER" id="PTHR43549:SF3">
    <property type="entry name" value="MULTIDRUG RESISTANCE PROTEIN YPNP-RELATED"/>
    <property type="match status" value="1"/>
</dbReference>
<keyword evidence="3" id="KW-1003">Cell membrane</keyword>
<dbReference type="InterPro" id="IPR048279">
    <property type="entry name" value="MdtK-like"/>
</dbReference>
<dbReference type="AlphaFoldDB" id="A0A1Y6F185"/>
<keyword evidence="4 7" id="KW-0812">Transmembrane</keyword>
<evidence type="ECO:0000256" key="6">
    <source>
        <dbReference type="ARBA" id="ARBA00023136"/>
    </source>
</evidence>
<feature type="transmembrane region" description="Helical" evidence="7">
    <location>
        <begin position="326"/>
        <end position="346"/>
    </location>
</feature>
<evidence type="ECO:0000313" key="8">
    <source>
        <dbReference type="EMBL" id="SMQ68648.1"/>
    </source>
</evidence>
<feature type="transmembrane region" description="Helical" evidence="7">
    <location>
        <begin position="99"/>
        <end position="118"/>
    </location>
</feature>
<evidence type="ECO:0000256" key="3">
    <source>
        <dbReference type="ARBA" id="ARBA00022475"/>
    </source>
</evidence>
<feature type="transmembrane region" description="Helical" evidence="7">
    <location>
        <begin position="420"/>
        <end position="439"/>
    </location>
</feature>
<keyword evidence="9" id="KW-1185">Reference proteome</keyword>
<keyword evidence="6 7" id="KW-0472">Membrane</keyword>
<evidence type="ECO:0000313" key="9">
    <source>
        <dbReference type="Proteomes" id="UP000194450"/>
    </source>
</evidence>
<dbReference type="InterPro" id="IPR002528">
    <property type="entry name" value="MATE_fam"/>
</dbReference>
<accession>A0A1Y6F185</accession>
<dbReference type="OrthoDB" id="9806302at2"/>
<feature type="transmembrane region" description="Helical" evidence="7">
    <location>
        <begin position="53"/>
        <end position="79"/>
    </location>
</feature>
<dbReference type="EMBL" id="FXWH01000001">
    <property type="protein sequence ID" value="SMQ68648.1"/>
    <property type="molecule type" value="Genomic_DNA"/>
</dbReference>
<keyword evidence="2" id="KW-0813">Transport</keyword>
<comment type="subcellular location">
    <subcellularLocation>
        <location evidence="1">Cell inner membrane</location>
        <topology evidence="1">Multi-pass membrane protein</topology>
    </subcellularLocation>
</comment>
<dbReference type="GO" id="GO:0015297">
    <property type="term" value="F:antiporter activity"/>
    <property type="evidence" value="ECO:0007669"/>
    <property type="project" value="InterPro"/>
</dbReference>
<dbReference type="NCBIfam" id="TIGR00797">
    <property type="entry name" value="matE"/>
    <property type="match status" value="1"/>
</dbReference>
<feature type="transmembrane region" description="Helical" evidence="7">
    <location>
        <begin position="138"/>
        <end position="158"/>
    </location>
</feature>
<dbReference type="GO" id="GO:0042910">
    <property type="term" value="F:xenobiotic transmembrane transporter activity"/>
    <property type="evidence" value="ECO:0007669"/>
    <property type="project" value="InterPro"/>
</dbReference>
<evidence type="ECO:0000256" key="1">
    <source>
        <dbReference type="ARBA" id="ARBA00004429"/>
    </source>
</evidence>
<feature type="transmembrane region" description="Helical" evidence="7">
    <location>
        <begin position="358"/>
        <end position="380"/>
    </location>
</feature>
<evidence type="ECO:0000256" key="2">
    <source>
        <dbReference type="ARBA" id="ARBA00022448"/>
    </source>
</evidence>
<dbReference type="Pfam" id="PF01554">
    <property type="entry name" value="MatE"/>
    <property type="match status" value="2"/>
</dbReference>
<evidence type="ECO:0000256" key="5">
    <source>
        <dbReference type="ARBA" id="ARBA00022989"/>
    </source>
</evidence>
<proteinExistence type="predicted"/>
<dbReference type="GO" id="GO:0005886">
    <property type="term" value="C:plasma membrane"/>
    <property type="evidence" value="ECO:0007669"/>
    <property type="project" value="UniProtKB-SubCell"/>
</dbReference>
<name>A0A1Y6F185_9GAMM</name>
<sequence>MSTAVASQAMLNDPIGKVLWRMTWPMVLGIATLISFNVVDTFFVGLLGTEQLAAISFTFPVTFTVISLTIGLGIGTSAVIARKLGANHTNEARFDGSCALLLSACLVGALAFIGYLFIDPIFSLLKAQQELMPYIRSYMTWWYAGAVLLVIPMIGNSILRASGDTRSPAFIMASGGLLNALFDPLFIFGWGPVPGYGIEGAAIASVLAWSIGVILVLAYLNRKQLLSLVAPANAHIMRSMAQVLRIGLPAASANMLTPLAMAVMTAIIAGYGAPAVAAFGVGTRLESLASIIILSLSMSLPPLISQNMGADRMTRVADAYKVALKSVLWIQAGIYVLLVVFARPIANVFAQEQEVADIVVLFIYIMPLAYGLQGWIILTNSSFNALHKPMQALWLSIIRLFVFFVPISYLGSIIADIPGLFIGGVVANVITATIAYLWFQHTLAEEKRSA</sequence>
<feature type="transmembrane region" description="Helical" evidence="7">
    <location>
        <begin position="392"/>
        <end position="414"/>
    </location>
</feature>
<dbReference type="Proteomes" id="UP000194450">
    <property type="component" value="Unassembled WGS sequence"/>
</dbReference>
<dbReference type="PANTHER" id="PTHR43549">
    <property type="entry name" value="MULTIDRUG RESISTANCE PROTEIN YPNP-RELATED"/>
    <property type="match status" value="1"/>
</dbReference>
<evidence type="ECO:0000256" key="7">
    <source>
        <dbReference type="SAM" id="Phobius"/>
    </source>
</evidence>